<keyword evidence="2 9" id="KW-0808">Transferase</keyword>
<feature type="active site" evidence="9">
    <location>
        <position position="18"/>
    </location>
</feature>
<dbReference type="SUPFAM" id="SSF56042">
    <property type="entry name" value="PurM C-terminal domain-like"/>
    <property type="match status" value="1"/>
</dbReference>
<dbReference type="GO" id="GO:0005737">
    <property type="term" value="C:cytoplasm"/>
    <property type="evidence" value="ECO:0007669"/>
    <property type="project" value="TreeGrafter"/>
</dbReference>
<dbReference type="PANTHER" id="PTHR10256">
    <property type="entry name" value="SELENIDE, WATER DIKINASE"/>
    <property type="match status" value="1"/>
</dbReference>
<evidence type="ECO:0000256" key="4">
    <source>
        <dbReference type="ARBA" id="ARBA00022741"/>
    </source>
</evidence>
<dbReference type="Gene3D" id="3.90.650.10">
    <property type="entry name" value="PurM-like C-terminal domain"/>
    <property type="match status" value="1"/>
</dbReference>
<feature type="binding site" description="in other chain" evidence="9">
    <location>
        <begin position="48"/>
        <end position="50"/>
    </location>
    <ligand>
        <name>ATP</name>
        <dbReference type="ChEBI" id="CHEBI:30616"/>
        <note>ligand shared between dimeric partners</note>
    </ligand>
</feature>
<dbReference type="SUPFAM" id="SSF55326">
    <property type="entry name" value="PurM N-terminal domain-like"/>
    <property type="match status" value="1"/>
</dbReference>
<dbReference type="KEGG" id="emt:CPZ25_004510"/>
<evidence type="ECO:0000313" key="13">
    <source>
        <dbReference type="Proteomes" id="UP000218387"/>
    </source>
</evidence>
<evidence type="ECO:0000313" key="12">
    <source>
        <dbReference type="EMBL" id="QCT73598.1"/>
    </source>
</evidence>
<feature type="domain" description="PurM-like N-terminal" evidence="10">
    <location>
        <begin position="50"/>
        <end position="155"/>
    </location>
</feature>
<reference evidence="12 13" key="1">
    <citation type="submission" date="2018-05" db="EMBL/GenBank/DDBJ databases">
        <title>Genome comparison of Eubacterium sp.</title>
        <authorList>
            <person name="Feng Y."/>
            <person name="Sanchez-Andrea I."/>
            <person name="Stams A.J.M."/>
            <person name="De Vos W.M."/>
        </authorList>
    </citation>
    <scope>NUCLEOTIDE SEQUENCE [LARGE SCALE GENOMIC DNA]</scope>
    <source>
        <strain evidence="12 13">YI</strain>
    </source>
</reference>
<comment type="function">
    <text evidence="9">Synthesizes selenophosphate from selenide and ATP.</text>
</comment>
<evidence type="ECO:0000256" key="8">
    <source>
        <dbReference type="ARBA" id="ARBA00023266"/>
    </source>
</evidence>
<dbReference type="EC" id="2.7.9.3" evidence="9"/>
<evidence type="ECO:0000259" key="11">
    <source>
        <dbReference type="Pfam" id="PF02769"/>
    </source>
</evidence>
<keyword evidence="3 9" id="KW-0479">Metal-binding</keyword>
<comment type="subunit">
    <text evidence="9">Homodimer.</text>
</comment>
<accession>A0A2A5TAC6</accession>
<dbReference type="PIRSF" id="PIRSF036407">
    <property type="entry name" value="Selenphspht_syn"/>
    <property type="match status" value="1"/>
</dbReference>
<comment type="similarity">
    <text evidence="1 9">Belongs to the selenophosphate synthase 1 family. Class I subfamily.</text>
</comment>
<feature type="binding site" description="in other chain" evidence="9">
    <location>
        <position position="68"/>
    </location>
    <ligand>
        <name>ATP</name>
        <dbReference type="ChEBI" id="CHEBI:30616"/>
        <note>ligand shared between dimeric partners</note>
    </ligand>
</feature>
<sequence length="348" mass="37179">MSEDKPKRLTEMVRNCGCAAKLGPGALSKVLKNLELKGCDSLIIGLENSDDAAAYRINDKQILLQTLDFFPPIVDDPYLFGQIAATNALSDIYAMGGKPLTAMNIVCFPEKEDKALLSEILRGGADKIQEAGAVLIGGHSVDDLEPKYGLSVTGVTDCLHLRGNCHAREGDKLILTKPIGTGIIVSAIKGGIATDESCEAAIFSMTTLNKIACEVMGLYDEVHGCTDITGFSLGGHGIEMARASHLTMELEASAIPLMPGVIELAEMGIVPGGTYRNREYFGPDYRSTVSGLMEDIIFDPQTSGGLLISVSPSEAENLLKTLKVELKTDCALVGELTDRQDKALIIKE</sequence>
<dbReference type="NCBIfam" id="TIGR00476">
    <property type="entry name" value="selD"/>
    <property type="match status" value="1"/>
</dbReference>
<dbReference type="NCBIfam" id="NF002098">
    <property type="entry name" value="PRK00943.1"/>
    <property type="match status" value="1"/>
</dbReference>
<dbReference type="GO" id="GO:0000287">
    <property type="term" value="F:magnesium ion binding"/>
    <property type="evidence" value="ECO:0007669"/>
    <property type="project" value="UniProtKB-UniRule"/>
</dbReference>
<keyword evidence="5 9" id="KW-0418">Kinase</keyword>
<dbReference type="InterPro" id="IPR016188">
    <property type="entry name" value="PurM-like_N"/>
</dbReference>
<dbReference type="GO" id="GO:0016260">
    <property type="term" value="P:selenocysteine biosynthetic process"/>
    <property type="evidence" value="ECO:0007669"/>
    <property type="project" value="InterPro"/>
</dbReference>
<feature type="binding site" evidence="9">
    <location>
        <position position="91"/>
    </location>
    <ligand>
        <name>Mg(2+)</name>
        <dbReference type="ChEBI" id="CHEBI:18420"/>
    </ligand>
</feature>
<evidence type="ECO:0000256" key="2">
    <source>
        <dbReference type="ARBA" id="ARBA00022679"/>
    </source>
</evidence>
<dbReference type="GO" id="GO:0004756">
    <property type="term" value="F:selenide, water dikinase activity"/>
    <property type="evidence" value="ECO:0007669"/>
    <property type="project" value="UniProtKB-UniRule"/>
</dbReference>
<dbReference type="InterPro" id="IPR036921">
    <property type="entry name" value="PurM-like_N_sf"/>
</dbReference>
<evidence type="ECO:0000256" key="9">
    <source>
        <dbReference type="HAMAP-Rule" id="MF_00625"/>
    </source>
</evidence>
<evidence type="ECO:0000256" key="1">
    <source>
        <dbReference type="ARBA" id="ARBA00008026"/>
    </source>
</evidence>
<keyword evidence="7 9" id="KW-0460">Magnesium</keyword>
<dbReference type="CDD" id="cd02195">
    <property type="entry name" value="SelD"/>
    <property type="match status" value="1"/>
</dbReference>
<evidence type="ECO:0000256" key="6">
    <source>
        <dbReference type="ARBA" id="ARBA00022840"/>
    </source>
</evidence>
<evidence type="ECO:0000256" key="7">
    <source>
        <dbReference type="ARBA" id="ARBA00022842"/>
    </source>
</evidence>
<organism evidence="12 13">
    <name type="scientific">Eubacterium maltosivorans</name>
    <dbReference type="NCBI Taxonomy" id="2041044"/>
    <lineage>
        <taxon>Bacteria</taxon>
        <taxon>Bacillati</taxon>
        <taxon>Bacillota</taxon>
        <taxon>Clostridia</taxon>
        <taxon>Eubacteriales</taxon>
        <taxon>Eubacteriaceae</taxon>
        <taxon>Eubacterium</taxon>
    </lineage>
</organism>
<feature type="binding site" evidence="9">
    <location>
        <position position="51"/>
    </location>
    <ligand>
        <name>Mg(2+)</name>
        <dbReference type="ChEBI" id="CHEBI:18420"/>
    </ligand>
</feature>
<proteinExistence type="inferred from homology"/>
<dbReference type="Gene3D" id="3.30.1330.10">
    <property type="entry name" value="PurM-like, N-terminal domain"/>
    <property type="match status" value="1"/>
</dbReference>
<dbReference type="Pfam" id="PF02769">
    <property type="entry name" value="AIRS_C"/>
    <property type="match status" value="1"/>
</dbReference>
<dbReference type="InterPro" id="IPR010918">
    <property type="entry name" value="PurM-like_C_dom"/>
</dbReference>
<dbReference type="Pfam" id="PF00586">
    <property type="entry name" value="AIRS"/>
    <property type="match status" value="1"/>
</dbReference>
<dbReference type="InterPro" id="IPR036676">
    <property type="entry name" value="PurM-like_C_sf"/>
</dbReference>
<keyword evidence="6 9" id="KW-0067">ATP-binding</keyword>
<feature type="site" description="Important for catalytic activity" evidence="9">
    <location>
        <position position="21"/>
    </location>
</feature>
<comment type="cofactor">
    <cofactor evidence="9">
        <name>Mg(2+)</name>
        <dbReference type="ChEBI" id="CHEBI:18420"/>
    </cofactor>
    <text evidence="9">Binds 1 Mg(2+) ion per monomer.</text>
</comment>
<feature type="binding site" description="in other chain" evidence="9">
    <location>
        <position position="21"/>
    </location>
    <ligand>
        <name>ATP</name>
        <dbReference type="ChEBI" id="CHEBI:30616"/>
        <note>ligand shared between dimeric partners</note>
    </ligand>
</feature>
<dbReference type="AlphaFoldDB" id="A0A2A5TAC6"/>
<name>A0A2A5TAC6_EUBML</name>
<dbReference type="EMBL" id="CP029487">
    <property type="protein sequence ID" value="QCT73598.1"/>
    <property type="molecule type" value="Genomic_DNA"/>
</dbReference>
<dbReference type="RefSeq" id="WP_096919729.1">
    <property type="nucleotide sequence ID" value="NZ_CP029487.1"/>
</dbReference>
<dbReference type="FunFam" id="3.30.1330.10:FF:000003">
    <property type="entry name" value="Selenide, water dikinase"/>
    <property type="match status" value="1"/>
</dbReference>
<dbReference type="InterPro" id="IPR004536">
    <property type="entry name" value="SPS/SelD"/>
</dbReference>
<feature type="domain" description="PurM-like C-terminal" evidence="11">
    <location>
        <begin position="168"/>
        <end position="346"/>
    </location>
</feature>
<keyword evidence="8 9" id="KW-0711">Selenium</keyword>
<dbReference type="HAMAP" id="MF_00625">
    <property type="entry name" value="SelD"/>
    <property type="match status" value="1"/>
</dbReference>
<keyword evidence="4 9" id="KW-0547">Nucleotide-binding</keyword>
<dbReference type="Proteomes" id="UP000218387">
    <property type="component" value="Chromosome"/>
</dbReference>
<feature type="binding site" description="in other chain" evidence="9">
    <location>
        <position position="91"/>
    </location>
    <ligand>
        <name>ATP</name>
        <dbReference type="ChEBI" id="CHEBI:30616"/>
        <note>ligand shared between dimeric partners</note>
    </ligand>
</feature>
<evidence type="ECO:0000259" key="10">
    <source>
        <dbReference type="Pfam" id="PF00586"/>
    </source>
</evidence>
<feature type="binding site" evidence="9">
    <location>
        <begin position="138"/>
        <end position="140"/>
    </location>
    <ligand>
        <name>ATP</name>
        <dbReference type="ChEBI" id="CHEBI:30616"/>
        <note>ligand shared between dimeric partners</note>
    </ligand>
</feature>
<evidence type="ECO:0000256" key="5">
    <source>
        <dbReference type="ARBA" id="ARBA00022777"/>
    </source>
</evidence>
<feature type="binding site" evidence="9">
    <location>
        <position position="227"/>
    </location>
    <ligand>
        <name>Mg(2+)</name>
        <dbReference type="ChEBI" id="CHEBI:18420"/>
    </ligand>
</feature>
<evidence type="ECO:0000256" key="3">
    <source>
        <dbReference type="ARBA" id="ARBA00022723"/>
    </source>
</evidence>
<keyword evidence="13" id="KW-1185">Reference proteome</keyword>
<protein>
    <recommendedName>
        <fullName evidence="9">Selenide, water dikinase</fullName>
        <ecNumber evidence="9">2.7.9.3</ecNumber>
    </recommendedName>
    <alternativeName>
        <fullName evidence="9">Selenium donor protein</fullName>
    </alternativeName>
    <alternativeName>
        <fullName evidence="9">Selenophosphate synthase</fullName>
    </alternativeName>
</protein>
<comment type="catalytic activity">
    <reaction evidence="9">
        <text>hydrogenselenide + ATP + H2O = selenophosphate + AMP + phosphate + 2 H(+)</text>
        <dbReference type="Rhea" id="RHEA:18737"/>
        <dbReference type="ChEBI" id="CHEBI:15377"/>
        <dbReference type="ChEBI" id="CHEBI:15378"/>
        <dbReference type="ChEBI" id="CHEBI:16144"/>
        <dbReference type="ChEBI" id="CHEBI:29317"/>
        <dbReference type="ChEBI" id="CHEBI:30616"/>
        <dbReference type="ChEBI" id="CHEBI:43474"/>
        <dbReference type="ChEBI" id="CHEBI:456215"/>
        <dbReference type="EC" id="2.7.9.3"/>
    </reaction>
</comment>
<gene>
    <name evidence="9 12" type="primary">selD</name>
    <name evidence="12" type="ORF">CPZ25_004510</name>
</gene>
<dbReference type="InterPro" id="IPR023061">
    <property type="entry name" value="SelD_I"/>
</dbReference>
<dbReference type="PANTHER" id="PTHR10256:SF0">
    <property type="entry name" value="INACTIVE SELENIDE, WATER DIKINASE-LIKE PROTEIN-RELATED"/>
    <property type="match status" value="1"/>
</dbReference>
<dbReference type="GO" id="GO:0005524">
    <property type="term" value="F:ATP binding"/>
    <property type="evidence" value="ECO:0007669"/>
    <property type="project" value="UniProtKB-UniRule"/>
</dbReference>